<keyword evidence="3" id="KW-1185">Reference proteome</keyword>
<organism evidence="2 3">
    <name type="scientific">Aliiroseovarius sediminilitoris</name>
    <dbReference type="NCBI Taxonomy" id="1173584"/>
    <lineage>
        <taxon>Bacteria</taxon>
        <taxon>Pseudomonadati</taxon>
        <taxon>Pseudomonadota</taxon>
        <taxon>Alphaproteobacteria</taxon>
        <taxon>Rhodobacterales</taxon>
        <taxon>Paracoccaceae</taxon>
        <taxon>Aliiroseovarius</taxon>
    </lineage>
</organism>
<dbReference type="EMBL" id="FOJB01000001">
    <property type="protein sequence ID" value="SEV99489.1"/>
    <property type="molecule type" value="Genomic_DNA"/>
</dbReference>
<dbReference type="GO" id="GO:0051213">
    <property type="term" value="F:dioxygenase activity"/>
    <property type="evidence" value="ECO:0007669"/>
    <property type="project" value="UniProtKB-KW"/>
</dbReference>
<dbReference type="InterPro" id="IPR029068">
    <property type="entry name" value="Glyas_Bleomycin-R_OHBP_Dase"/>
</dbReference>
<feature type="domain" description="VOC" evidence="1">
    <location>
        <begin position="15"/>
        <end position="129"/>
    </location>
</feature>
<dbReference type="OrthoDB" id="9813630at2"/>
<proteinExistence type="predicted"/>
<keyword evidence="2" id="KW-0223">Dioxygenase</keyword>
<sequence>MQRYTANRRGAVITQLHHVQLAMPKGQEDRAVRFYADLLGLKVEPKPDILAKRGGVWFRHGDVRVHLGVEELFTPAKKAHPAFLCDDLNALARTLEAAEFPVRWDEKLSGFRRFYTADPFGNRIEFLRSED</sequence>
<dbReference type="SUPFAM" id="SSF54593">
    <property type="entry name" value="Glyoxalase/Bleomycin resistance protein/Dihydroxybiphenyl dioxygenase"/>
    <property type="match status" value="1"/>
</dbReference>
<dbReference type="PANTHER" id="PTHR39175:SF1">
    <property type="entry name" value="FAMILY PROTEIN, PUTATIVE (AFU_ORTHOLOGUE AFUA_3G15060)-RELATED"/>
    <property type="match status" value="1"/>
</dbReference>
<dbReference type="Proteomes" id="UP000199650">
    <property type="component" value="Unassembled WGS sequence"/>
</dbReference>
<evidence type="ECO:0000259" key="1">
    <source>
        <dbReference type="PROSITE" id="PS51819"/>
    </source>
</evidence>
<dbReference type="InterPro" id="IPR037523">
    <property type="entry name" value="VOC_core"/>
</dbReference>
<keyword evidence="2" id="KW-0560">Oxidoreductase</keyword>
<gene>
    <name evidence="2" type="ORF">SAMN05444851_0753</name>
</gene>
<accession>A0A1I0NDJ2</accession>
<dbReference type="AlphaFoldDB" id="A0A1I0NDJ2"/>
<dbReference type="PROSITE" id="PS51819">
    <property type="entry name" value="VOC"/>
    <property type="match status" value="1"/>
</dbReference>
<dbReference type="InterPro" id="IPR004360">
    <property type="entry name" value="Glyas_Fos-R_dOase_dom"/>
</dbReference>
<dbReference type="PANTHER" id="PTHR39175">
    <property type="entry name" value="FAMILY PROTEIN, PUTATIVE (AFU_ORTHOLOGUE AFUA_3G15060)-RELATED"/>
    <property type="match status" value="1"/>
</dbReference>
<evidence type="ECO:0000313" key="3">
    <source>
        <dbReference type="Proteomes" id="UP000199650"/>
    </source>
</evidence>
<dbReference type="Pfam" id="PF00903">
    <property type="entry name" value="Glyoxalase"/>
    <property type="match status" value="1"/>
</dbReference>
<name>A0A1I0NDJ2_9RHOB</name>
<dbReference type="STRING" id="1173584.SAMN05444851_0753"/>
<protein>
    <submittedName>
        <fullName evidence="2">Glyoxalase/Bleomycin resistance protein/Dioxygenase superfamily protein</fullName>
    </submittedName>
</protein>
<dbReference type="Gene3D" id="3.10.180.10">
    <property type="entry name" value="2,3-Dihydroxybiphenyl 1,2-Dioxygenase, domain 1"/>
    <property type="match status" value="1"/>
</dbReference>
<evidence type="ECO:0000313" key="2">
    <source>
        <dbReference type="EMBL" id="SEV99489.1"/>
    </source>
</evidence>
<reference evidence="2 3" key="1">
    <citation type="submission" date="2016-10" db="EMBL/GenBank/DDBJ databases">
        <authorList>
            <person name="de Groot N.N."/>
        </authorList>
    </citation>
    <scope>NUCLEOTIDE SEQUENCE [LARGE SCALE GENOMIC DNA]</scope>
    <source>
        <strain evidence="2 3">DSM 29439</strain>
    </source>
</reference>